<evidence type="ECO:0000256" key="1">
    <source>
        <dbReference type="ARBA" id="ARBA00004141"/>
    </source>
</evidence>
<evidence type="ECO:0000256" key="2">
    <source>
        <dbReference type="ARBA" id="ARBA00009824"/>
    </source>
</evidence>
<evidence type="ECO:0000256" key="7">
    <source>
        <dbReference type="SAM" id="Phobius"/>
    </source>
</evidence>
<evidence type="ECO:0008006" key="10">
    <source>
        <dbReference type="Google" id="ProtNLM"/>
    </source>
</evidence>
<keyword evidence="3 7" id="KW-0812">Transmembrane</keyword>
<dbReference type="OrthoDB" id="277931at2759"/>
<dbReference type="PANTHER" id="PTHR17920">
    <property type="entry name" value="TRANSMEMBRANE AND COILED-COIL DOMAIN-CONTAINING PROTEIN 4 TMCO4"/>
    <property type="match status" value="1"/>
</dbReference>
<feature type="compositionally biased region" description="Low complexity" evidence="6">
    <location>
        <begin position="478"/>
        <end position="490"/>
    </location>
</feature>
<dbReference type="InParanoid" id="A0A1Y1UT03"/>
<dbReference type="InterPro" id="IPR007941">
    <property type="entry name" value="DUF726"/>
</dbReference>
<sequence>MAEKSSNSEPQAGPLPLPQPLKLLLALGALSTSQTVSNGAISQWQKNISAAWVQSICQLIEFDAVLLPPTVVSEGIKESAADQIAEWTEEQKHRIAEVLVEASLASSRAGSQGNTKAQDEQLRYTPLARAWSFNTMKLLGLPARDLLPKAEKELSAKLFMAMKAAEEADSQKEVESTRAAHSEGWGGKLGRTLATGAGVVAGGILVGVTGGLAAPAIAALLAPLGIGGLLAGGAAPVVLGTLFGVGGGGLAGKRVRERWKGVEEFSFIEVGAGTRATKEEVQDLKEAKKRLAERKAEEEKAEKASEKVDEGSDPAEQATIGDTALDEKTSAAGNEAGQDKPTANDELPGAETPAEIAPAEIVGESKEEIEQRLVDLSLERAADDSRRSSMDAGRPTLEQAHDETSSSDAKKKALPSLTATIVVPGLLVISKTEAISAWRSICASGPLSEVYREDMHDNDNGPAINYTPRRKSRQASGTEATAAAALTPRAPETDERAVESTVEEQAVKEEVQVSKTGLRDGRDVYLLRFESDKMLKTGSDIENFIGRKILTKLKGEIIKRTALNAYFAAVKLPLMTYKMAMMGMDNTWMQAQDRAKKAGRLLGEVLEKKVQGERPVVLIGTSLGAYTVLEALLYLASRPPPAGSRTPAPTLVESAILISLPSAPTEDEWARARSVVARRFVNAYSDKDLVLATVVRVHEMISRAATLSNGIMPAGLGPVERPGIEDVDVSSILRGHLEIQAKIGDVINLIGIDA</sequence>
<dbReference type="PANTHER" id="PTHR17920:SF23">
    <property type="entry name" value="DUF726-DOMAIN-CONTAINING PROTEIN"/>
    <property type="match status" value="1"/>
</dbReference>
<dbReference type="SUPFAM" id="SSF53474">
    <property type="entry name" value="alpha/beta-Hydrolases"/>
    <property type="match status" value="1"/>
</dbReference>
<evidence type="ECO:0000313" key="9">
    <source>
        <dbReference type="Proteomes" id="UP000193218"/>
    </source>
</evidence>
<evidence type="ECO:0000313" key="8">
    <source>
        <dbReference type="EMBL" id="ORX41140.1"/>
    </source>
</evidence>
<evidence type="ECO:0000256" key="3">
    <source>
        <dbReference type="ARBA" id="ARBA00022692"/>
    </source>
</evidence>
<protein>
    <recommendedName>
        <fullName evidence="10">DUF726-domain-containing protein</fullName>
    </recommendedName>
</protein>
<organism evidence="8 9">
    <name type="scientific">Kockovaella imperatae</name>
    <dbReference type="NCBI Taxonomy" id="4999"/>
    <lineage>
        <taxon>Eukaryota</taxon>
        <taxon>Fungi</taxon>
        <taxon>Dikarya</taxon>
        <taxon>Basidiomycota</taxon>
        <taxon>Agaricomycotina</taxon>
        <taxon>Tremellomycetes</taxon>
        <taxon>Tremellales</taxon>
        <taxon>Cuniculitremaceae</taxon>
        <taxon>Kockovaella</taxon>
    </lineage>
</organism>
<feature type="region of interest" description="Disordered" evidence="6">
    <location>
        <begin position="452"/>
        <end position="495"/>
    </location>
</feature>
<feature type="compositionally biased region" description="Basic and acidic residues" evidence="6">
    <location>
        <begin position="380"/>
        <end position="389"/>
    </location>
</feature>
<accession>A0A1Y1UT03</accession>
<gene>
    <name evidence="8" type="ORF">BD324DRAFT_613381</name>
</gene>
<feature type="compositionally biased region" description="Basic and acidic residues" evidence="6">
    <location>
        <begin position="399"/>
        <end position="411"/>
    </location>
</feature>
<feature type="transmembrane region" description="Helical" evidence="7">
    <location>
        <begin position="197"/>
        <end position="222"/>
    </location>
</feature>
<dbReference type="EMBL" id="NBSH01000001">
    <property type="protein sequence ID" value="ORX41140.1"/>
    <property type="molecule type" value="Genomic_DNA"/>
</dbReference>
<dbReference type="GeneID" id="33556300"/>
<comment type="caution">
    <text evidence="8">The sequence shown here is derived from an EMBL/GenBank/DDBJ whole genome shotgun (WGS) entry which is preliminary data.</text>
</comment>
<comment type="similarity">
    <text evidence="2">Belongs to the TMCO4 family.</text>
</comment>
<name>A0A1Y1UT03_9TREE</name>
<evidence type="ECO:0000256" key="4">
    <source>
        <dbReference type="ARBA" id="ARBA00022989"/>
    </source>
</evidence>
<keyword evidence="5 7" id="KW-0472">Membrane</keyword>
<dbReference type="InterPro" id="IPR029058">
    <property type="entry name" value="AB_hydrolase_fold"/>
</dbReference>
<feature type="compositionally biased region" description="Basic and acidic residues" evidence="6">
    <location>
        <begin position="293"/>
        <end position="310"/>
    </location>
</feature>
<dbReference type="GO" id="GO:0016020">
    <property type="term" value="C:membrane"/>
    <property type="evidence" value="ECO:0007669"/>
    <property type="project" value="UniProtKB-SubCell"/>
</dbReference>
<dbReference type="Gene3D" id="3.40.50.1820">
    <property type="entry name" value="alpha/beta hydrolase"/>
    <property type="match status" value="1"/>
</dbReference>
<feature type="transmembrane region" description="Helical" evidence="7">
    <location>
        <begin position="228"/>
        <end position="251"/>
    </location>
</feature>
<dbReference type="FunCoup" id="A0A1Y1UT03">
    <property type="interactions" value="7"/>
</dbReference>
<dbReference type="AlphaFoldDB" id="A0A1Y1UT03"/>
<dbReference type="RefSeq" id="XP_021874819.1">
    <property type="nucleotide sequence ID" value="XM_022014492.1"/>
</dbReference>
<comment type="subcellular location">
    <subcellularLocation>
        <location evidence="1">Membrane</location>
        <topology evidence="1">Multi-pass membrane protein</topology>
    </subcellularLocation>
</comment>
<feature type="region of interest" description="Disordered" evidence="6">
    <location>
        <begin position="293"/>
        <end position="351"/>
    </location>
</feature>
<feature type="region of interest" description="Disordered" evidence="6">
    <location>
        <begin position="380"/>
        <end position="412"/>
    </location>
</feature>
<dbReference type="Pfam" id="PF05277">
    <property type="entry name" value="DUF726"/>
    <property type="match status" value="2"/>
</dbReference>
<keyword evidence="4 7" id="KW-1133">Transmembrane helix</keyword>
<evidence type="ECO:0000256" key="5">
    <source>
        <dbReference type="ARBA" id="ARBA00023136"/>
    </source>
</evidence>
<evidence type="ECO:0000256" key="6">
    <source>
        <dbReference type="SAM" id="MobiDB-lite"/>
    </source>
</evidence>
<proteinExistence type="inferred from homology"/>
<keyword evidence="9" id="KW-1185">Reference proteome</keyword>
<reference evidence="8 9" key="1">
    <citation type="submission" date="2017-03" db="EMBL/GenBank/DDBJ databases">
        <title>Widespread Adenine N6-methylation of Active Genes in Fungi.</title>
        <authorList>
            <consortium name="DOE Joint Genome Institute"/>
            <person name="Mondo S.J."/>
            <person name="Dannebaum R.O."/>
            <person name="Kuo R.C."/>
            <person name="Louie K.B."/>
            <person name="Bewick A.J."/>
            <person name="Labutti K."/>
            <person name="Haridas S."/>
            <person name="Kuo A."/>
            <person name="Salamov A."/>
            <person name="Ahrendt S.R."/>
            <person name="Lau R."/>
            <person name="Bowen B.P."/>
            <person name="Lipzen A."/>
            <person name="Sullivan W."/>
            <person name="Andreopoulos W.B."/>
            <person name="Clum A."/>
            <person name="Lindquist E."/>
            <person name="Daum C."/>
            <person name="Northen T.R."/>
            <person name="Ramamoorthy G."/>
            <person name="Schmitz R.J."/>
            <person name="Gryganskyi A."/>
            <person name="Culley D."/>
            <person name="Magnuson J."/>
            <person name="James T.Y."/>
            <person name="O'Malley M.A."/>
            <person name="Stajich J.E."/>
            <person name="Spatafora J.W."/>
            <person name="Visel A."/>
            <person name="Grigoriev I.V."/>
        </authorList>
    </citation>
    <scope>NUCLEOTIDE SEQUENCE [LARGE SCALE GENOMIC DNA]</scope>
    <source>
        <strain evidence="8 9">NRRL Y-17943</strain>
    </source>
</reference>
<dbReference type="Proteomes" id="UP000193218">
    <property type="component" value="Unassembled WGS sequence"/>
</dbReference>